<dbReference type="GO" id="GO:0005737">
    <property type="term" value="C:cytoplasm"/>
    <property type="evidence" value="ECO:0007669"/>
    <property type="project" value="UniProtKB-SubCell"/>
</dbReference>
<dbReference type="EMBL" id="GG673688">
    <property type="protein sequence ID" value="EER15009.1"/>
    <property type="molecule type" value="Genomic_DNA"/>
</dbReference>
<dbReference type="InterPro" id="IPR018163">
    <property type="entry name" value="Thr/Ala-tRNA-synth_IIc_edit"/>
</dbReference>
<dbReference type="PROSITE" id="PS00178">
    <property type="entry name" value="AA_TRNA_LIGASE_I"/>
    <property type="match status" value="1"/>
</dbReference>
<keyword evidence="9" id="KW-0648">Protein biosynthesis</keyword>
<dbReference type="InParanoid" id="C5KK97"/>
<dbReference type="Pfam" id="PF00579">
    <property type="entry name" value="tRNA-synt_1b"/>
    <property type="match status" value="1"/>
</dbReference>
<name>C5KK97_PERM5</name>
<feature type="compositionally biased region" description="Polar residues" evidence="13">
    <location>
        <begin position="739"/>
        <end position="752"/>
    </location>
</feature>
<evidence type="ECO:0000256" key="3">
    <source>
        <dbReference type="ARBA" id="ARBA00013161"/>
    </source>
</evidence>
<dbReference type="Proteomes" id="UP000007800">
    <property type="component" value="Unassembled WGS sequence"/>
</dbReference>
<dbReference type="PANTHER" id="PTHR10055:SF1">
    <property type="entry name" value="TRYPTOPHAN--TRNA LIGASE, CYTOPLASMIC"/>
    <property type="match status" value="1"/>
</dbReference>
<evidence type="ECO:0000256" key="2">
    <source>
        <dbReference type="ARBA" id="ARBA00005594"/>
    </source>
</evidence>
<evidence type="ECO:0000256" key="4">
    <source>
        <dbReference type="ARBA" id="ARBA00013782"/>
    </source>
</evidence>
<feature type="compositionally biased region" description="Basic and acidic residues" evidence="13">
    <location>
        <begin position="1046"/>
        <end position="1057"/>
    </location>
</feature>
<evidence type="ECO:0000256" key="9">
    <source>
        <dbReference type="ARBA" id="ARBA00022917"/>
    </source>
</evidence>
<dbReference type="InterPro" id="IPR002305">
    <property type="entry name" value="aa-tRNA-synth_Ic"/>
</dbReference>
<feature type="compositionally biased region" description="Basic and acidic residues" evidence="13">
    <location>
        <begin position="1088"/>
        <end position="1114"/>
    </location>
</feature>
<evidence type="ECO:0000256" key="13">
    <source>
        <dbReference type="SAM" id="MobiDB-lite"/>
    </source>
</evidence>
<organism evidence="15">
    <name type="scientific">Perkinsus marinus (strain ATCC 50983 / TXsc)</name>
    <dbReference type="NCBI Taxonomy" id="423536"/>
    <lineage>
        <taxon>Eukaryota</taxon>
        <taxon>Sar</taxon>
        <taxon>Alveolata</taxon>
        <taxon>Perkinsozoa</taxon>
        <taxon>Perkinsea</taxon>
        <taxon>Perkinsida</taxon>
        <taxon>Perkinsidae</taxon>
        <taxon>Perkinsus</taxon>
    </lineage>
</organism>
<comment type="catalytic activity">
    <reaction evidence="12">
        <text>tRNA(Trp) + L-tryptophan + ATP = L-tryptophyl-tRNA(Trp) + AMP + diphosphate + H(+)</text>
        <dbReference type="Rhea" id="RHEA:24080"/>
        <dbReference type="Rhea" id="RHEA-COMP:9671"/>
        <dbReference type="Rhea" id="RHEA-COMP:9705"/>
        <dbReference type="ChEBI" id="CHEBI:15378"/>
        <dbReference type="ChEBI" id="CHEBI:30616"/>
        <dbReference type="ChEBI" id="CHEBI:33019"/>
        <dbReference type="ChEBI" id="CHEBI:57912"/>
        <dbReference type="ChEBI" id="CHEBI:78442"/>
        <dbReference type="ChEBI" id="CHEBI:78535"/>
        <dbReference type="ChEBI" id="CHEBI:456215"/>
        <dbReference type="EC" id="6.1.1.2"/>
    </reaction>
</comment>
<evidence type="ECO:0000256" key="1">
    <source>
        <dbReference type="ARBA" id="ARBA00004496"/>
    </source>
</evidence>
<evidence type="ECO:0000256" key="6">
    <source>
        <dbReference type="ARBA" id="ARBA00022598"/>
    </source>
</evidence>
<evidence type="ECO:0000256" key="12">
    <source>
        <dbReference type="ARBA" id="ARBA00049929"/>
    </source>
</evidence>
<dbReference type="OrthoDB" id="10261385at2759"/>
<dbReference type="RefSeq" id="XP_002783213.1">
    <property type="nucleotide sequence ID" value="XM_002783167.1"/>
</dbReference>
<dbReference type="InterPro" id="IPR002306">
    <property type="entry name" value="Trp-tRNA-ligase"/>
</dbReference>
<gene>
    <name evidence="14" type="ORF">Pmar_PMAR023332</name>
</gene>
<dbReference type="PANTHER" id="PTHR10055">
    <property type="entry name" value="TRYPTOPHANYL-TRNA SYNTHETASE"/>
    <property type="match status" value="1"/>
</dbReference>
<reference evidence="14 15" key="1">
    <citation type="submission" date="2008-07" db="EMBL/GenBank/DDBJ databases">
        <authorList>
            <person name="El-Sayed N."/>
            <person name="Caler E."/>
            <person name="Inman J."/>
            <person name="Amedeo P."/>
            <person name="Hass B."/>
            <person name="Wortman J."/>
        </authorList>
    </citation>
    <scope>NUCLEOTIDE SEQUENCE [LARGE SCALE GENOMIC DNA]</scope>
    <source>
        <strain evidence="15">ATCC 50983 / TXsc</strain>
    </source>
</reference>
<keyword evidence="8" id="KW-0067">ATP-binding</keyword>
<keyword evidence="6" id="KW-0436">Ligase</keyword>
<dbReference type="Gene3D" id="3.40.50.620">
    <property type="entry name" value="HUPs"/>
    <property type="match status" value="1"/>
</dbReference>
<feature type="compositionally biased region" description="Basic and acidic residues" evidence="13">
    <location>
        <begin position="776"/>
        <end position="1036"/>
    </location>
</feature>
<dbReference type="GeneID" id="9061893"/>
<dbReference type="PRINTS" id="PR01039">
    <property type="entry name" value="TRNASYNTHTRP"/>
</dbReference>
<dbReference type="NCBIfam" id="TIGR00233">
    <property type="entry name" value="trpS"/>
    <property type="match status" value="1"/>
</dbReference>
<dbReference type="Gene3D" id="3.30.980.10">
    <property type="entry name" value="Threonyl-trna Synthetase, Chain A, domain 2"/>
    <property type="match status" value="1"/>
</dbReference>
<evidence type="ECO:0000256" key="10">
    <source>
        <dbReference type="ARBA" id="ARBA00023146"/>
    </source>
</evidence>
<feature type="region of interest" description="Disordered" evidence="13">
    <location>
        <begin position="737"/>
        <end position="1122"/>
    </location>
</feature>
<comment type="subcellular location">
    <subcellularLocation>
        <location evidence="1">Cytoplasm</location>
    </subcellularLocation>
</comment>
<dbReference type="SUPFAM" id="SSF52374">
    <property type="entry name" value="Nucleotidylyl transferase"/>
    <property type="match status" value="1"/>
</dbReference>
<proteinExistence type="inferred from homology"/>
<comment type="similarity">
    <text evidence="2">Belongs to the class-I aminoacyl-tRNA synthetase family.</text>
</comment>
<keyword evidence="5" id="KW-0963">Cytoplasm</keyword>
<evidence type="ECO:0000313" key="14">
    <source>
        <dbReference type="EMBL" id="EER15009.1"/>
    </source>
</evidence>
<keyword evidence="10" id="KW-0030">Aminoacyl-tRNA synthetase</keyword>
<dbReference type="GO" id="GO:0006436">
    <property type="term" value="P:tryptophanyl-tRNA aminoacylation"/>
    <property type="evidence" value="ECO:0007669"/>
    <property type="project" value="InterPro"/>
</dbReference>
<dbReference type="InterPro" id="IPR001412">
    <property type="entry name" value="aa-tRNA-synth_I_CS"/>
</dbReference>
<dbReference type="FunFam" id="1.10.240.10:FF:000007">
    <property type="entry name" value="Tryptophan--tRNA ligase"/>
    <property type="match status" value="1"/>
</dbReference>
<evidence type="ECO:0000256" key="8">
    <source>
        <dbReference type="ARBA" id="ARBA00022840"/>
    </source>
</evidence>
<evidence type="ECO:0000256" key="11">
    <source>
        <dbReference type="ARBA" id="ARBA00030268"/>
    </source>
</evidence>
<dbReference type="FunFam" id="3.40.50.620:FF:000033">
    <property type="entry name" value="tryptophan--tRNA ligase, cytoplasmic"/>
    <property type="match status" value="1"/>
</dbReference>
<dbReference type="Gene3D" id="1.10.240.10">
    <property type="entry name" value="Tyrosyl-Transfer RNA Synthetase"/>
    <property type="match status" value="1"/>
</dbReference>
<dbReference type="OMA" id="ERENHYH"/>
<protein>
    <recommendedName>
        <fullName evidence="4">Tryptophan--tRNA ligase, cytoplasmic</fullName>
        <ecNumber evidence="3">6.1.1.2</ecNumber>
    </recommendedName>
    <alternativeName>
        <fullName evidence="11">Tryptophanyl-tRNA synthetase</fullName>
    </alternativeName>
</protein>
<dbReference type="GO" id="GO:0004830">
    <property type="term" value="F:tryptophan-tRNA ligase activity"/>
    <property type="evidence" value="ECO:0007669"/>
    <property type="project" value="UniProtKB-EC"/>
</dbReference>
<evidence type="ECO:0000256" key="7">
    <source>
        <dbReference type="ARBA" id="ARBA00022741"/>
    </source>
</evidence>
<accession>C5KK97</accession>
<feature type="region of interest" description="Disordered" evidence="13">
    <location>
        <begin position="1334"/>
        <end position="1357"/>
    </location>
</feature>
<evidence type="ECO:0000256" key="5">
    <source>
        <dbReference type="ARBA" id="ARBA00022490"/>
    </source>
</evidence>
<dbReference type="InterPro" id="IPR014729">
    <property type="entry name" value="Rossmann-like_a/b/a_fold"/>
</dbReference>
<sequence>MSVTRSPAFDAALHVIKGAVCTVLRIPTGRTTERVSPHLGGGKLTLNSIKEEPTEEQKELIATNVYNKVEENAPFKVFTGVPRDLAERKYFDTMYDSFKVPESVKELRLVYLEQWNLNCNVHPIIKSTGLLGEVNLTHWKYSAKKATLEISFTLEPSCDVFEMAEEDGNVEDLPSLDIAVPYVPDGTITYHFKGVIVVTLAEQLDQNRVLGVSNCQKVTPWEVEGSDEGIDYDKLIRDFGCSPIDQKLIDRMEKLTGKKAHRFLRRGLFFSHRDLGILLDKYERGIPFYLYTGRGPSSESLHLGHLVPFQFTKWLQDTFDVPLVIQLTDDEKFFFKDYLSLEEAHRLAYENAKDIIACGFDMDKTFIFSDLDYMGTMYPNVCKIQKLVTYNQARGAFGFTGSDSVGKSSFCAIQASPSFSTTFPSIFGDRKDIMCLIPQAIDQDPYFRVTRDVAPRMGMLKPALIHSKFFPALQGHKTKMSGSVGNTTIMVTDSKKEIKNKIMKYCFSGGQDSAEEQRKYGANLEVDVAYEYLRYVMEDDEKFKQIGEDYSSGKLLTGEVKNILVEELVNLTKAHQEARAKVTDDVVREFMNPNRPSLAKFKSIGKDRKLSHAAEEGGKQKLYARPAGGTVDQRTDEIPTYSAEPVLSKYSDMRSNTKIPTSTVKEETVEKGYTDGHPPTPMTVTATPVSATSGIPGAIPVARSTKEGSARATAARDGADHLVSPSNHTTTIIDEVATSRESPQVLGTNSGASGIPKAVSTAKGEGNDEAVWEEEDRVRRENAEKLLKDAQERLKKESEEKEEEEARMREEEEDRRAKEAYDRKKEEAERKARVEAESRKEVERKEREEKERKEKEKEEAELKEREEAEREAREEADRKKKEAERKESEEADRKEAERKEREETARKEAERKEKEEVERKAREETDHKKREAERKEREEAERREKEEAERKEKEEADRKKKEAERREKEEADRKEAERKEKEEADRKKREAEETERKEREEADRKRQEAERKVKEEEAKLKEEAEREKEIEREGGEVVRNGTDLYEVEHANPRKEAEEGIEGGSLGVKEGEEEEHDVTESPVVNSTKADSERGRVQDQQERVDEDQSKEAEGGGRVDIPAEVTDLNQEVGGMSVGDRVKDTATRAAMVTRELWMLYGEPAKVEVLHATGIDSPLLEVYVASSLLFLSIVWALLKRRSLSLPKADDGVIWRFRASRLERPVCSTAAGAPAAAAVNTSSGGINEEQFMQLLQQVQYLAQMANYTTQSLQTFMEESQAKFNSLICDIAVLKQDLDEVDCELLSSSQQVIEHLTCRSLSNLTQEERSSLNEVSDLKKITSPKEDGDDQSVEEKEISIGPDSVDGILPVELRERENHYHCVED</sequence>
<keyword evidence="7" id="KW-0547">Nucleotide-binding</keyword>
<dbReference type="EC" id="6.1.1.2" evidence="3"/>
<dbReference type="CDD" id="cd00806">
    <property type="entry name" value="TrpRS_core"/>
    <property type="match status" value="1"/>
</dbReference>
<dbReference type="GO" id="GO:0005524">
    <property type="term" value="F:ATP binding"/>
    <property type="evidence" value="ECO:0007669"/>
    <property type="project" value="UniProtKB-KW"/>
</dbReference>
<keyword evidence="15" id="KW-1185">Reference proteome</keyword>
<dbReference type="Gene3D" id="3.30.54.20">
    <property type="match status" value="1"/>
</dbReference>
<dbReference type="SUPFAM" id="SSF55186">
    <property type="entry name" value="ThrRS/AlaRS common domain"/>
    <property type="match status" value="1"/>
</dbReference>
<evidence type="ECO:0000313" key="15">
    <source>
        <dbReference type="Proteomes" id="UP000007800"/>
    </source>
</evidence>